<dbReference type="Proteomes" id="UP000654482">
    <property type="component" value="Unassembled WGS sequence"/>
</dbReference>
<proteinExistence type="inferred from homology"/>
<evidence type="ECO:0000256" key="6">
    <source>
        <dbReference type="ARBA" id="ARBA00022989"/>
    </source>
</evidence>
<name>A0A8J7DXT3_9CYAN</name>
<feature type="transmembrane region" description="Helical" evidence="9">
    <location>
        <begin position="389"/>
        <end position="408"/>
    </location>
</feature>
<dbReference type="PANTHER" id="PTHR10283:SF82">
    <property type="entry name" value="SOLUTE CARRIER FAMILY 13 MEMBER 2"/>
    <property type="match status" value="1"/>
</dbReference>
<comment type="subcellular location">
    <subcellularLocation>
        <location evidence="1">Membrane</location>
        <topology evidence="1">Multi-pass membrane protein</topology>
    </subcellularLocation>
</comment>
<feature type="transmembrane region" description="Helical" evidence="9">
    <location>
        <begin position="280"/>
        <end position="297"/>
    </location>
</feature>
<dbReference type="Pfam" id="PF00939">
    <property type="entry name" value="Na_sulph_symp"/>
    <property type="match status" value="1"/>
</dbReference>
<feature type="transmembrane region" description="Helical" evidence="9">
    <location>
        <begin position="361"/>
        <end position="382"/>
    </location>
</feature>
<keyword evidence="7 9" id="KW-0472">Membrane</keyword>
<keyword evidence="5 9" id="KW-0812">Transmembrane</keyword>
<evidence type="ECO:0000313" key="10">
    <source>
        <dbReference type="EMBL" id="MBE9117158.1"/>
    </source>
</evidence>
<evidence type="ECO:0000256" key="3">
    <source>
        <dbReference type="ARBA" id="ARBA00007349"/>
    </source>
</evidence>
<dbReference type="GO" id="GO:0005886">
    <property type="term" value="C:plasma membrane"/>
    <property type="evidence" value="ECO:0007669"/>
    <property type="project" value="TreeGrafter"/>
</dbReference>
<organism evidence="10 11">
    <name type="scientific">Lusitaniella coriacea LEGE 07157</name>
    <dbReference type="NCBI Taxonomy" id="945747"/>
    <lineage>
        <taxon>Bacteria</taxon>
        <taxon>Bacillati</taxon>
        <taxon>Cyanobacteriota</taxon>
        <taxon>Cyanophyceae</taxon>
        <taxon>Spirulinales</taxon>
        <taxon>Lusitaniellaceae</taxon>
        <taxon>Lusitaniella</taxon>
    </lineage>
</organism>
<feature type="transmembrane region" description="Helical" evidence="9">
    <location>
        <begin position="27"/>
        <end position="45"/>
    </location>
</feature>
<dbReference type="NCBIfam" id="TIGR00785">
    <property type="entry name" value="dass"/>
    <property type="match status" value="1"/>
</dbReference>
<evidence type="ECO:0000256" key="8">
    <source>
        <dbReference type="ARBA" id="ARBA00031174"/>
    </source>
</evidence>
<feature type="transmembrane region" description="Helical" evidence="9">
    <location>
        <begin position="330"/>
        <end position="349"/>
    </location>
</feature>
<dbReference type="AlphaFoldDB" id="A0A8J7DXT3"/>
<comment type="similarity">
    <text evidence="2">Belongs to the SLC13A/DASS transporter (TC 2.A.47) family. NADC subfamily.</text>
</comment>
<evidence type="ECO:0000256" key="9">
    <source>
        <dbReference type="SAM" id="Phobius"/>
    </source>
</evidence>
<reference evidence="10" key="1">
    <citation type="submission" date="2020-10" db="EMBL/GenBank/DDBJ databases">
        <authorList>
            <person name="Castelo-Branco R."/>
            <person name="Eusebio N."/>
            <person name="Adriana R."/>
            <person name="Vieira A."/>
            <person name="Brugerolle De Fraissinette N."/>
            <person name="Rezende De Castro R."/>
            <person name="Schneider M.P."/>
            <person name="Vasconcelos V."/>
            <person name="Leao P.N."/>
        </authorList>
    </citation>
    <scope>NUCLEOTIDE SEQUENCE</scope>
    <source>
        <strain evidence="10">LEGE 07157</strain>
    </source>
</reference>
<dbReference type="GO" id="GO:0008514">
    <property type="term" value="F:organic anion transmembrane transporter activity"/>
    <property type="evidence" value="ECO:0007669"/>
    <property type="project" value="UniProtKB-ARBA"/>
</dbReference>
<feature type="transmembrane region" description="Helical" evidence="9">
    <location>
        <begin position="96"/>
        <end position="119"/>
    </location>
</feature>
<feature type="transmembrane region" description="Helical" evidence="9">
    <location>
        <begin position="139"/>
        <end position="172"/>
    </location>
</feature>
<evidence type="ECO:0000256" key="1">
    <source>
        <dbReference type="ARBA" id="ARBA00004141"/>
    </source>
</evidence>
<feature type="transmembrane region" description="Helical" evidence="9">
    <location>
        <begin position="184"/>
        <end position="207"/>
    </location>
</feature>
<protein>
    <recommendedName>
        <fullName evidence="4">Sodium-dependent dicarboxylate transporter SdcS</fullName>
    </recommendedName>
    <alternativeName>
        <fullName evidence="8">Na(+)/dicarboxylate symporter</fullName>
    </alternativeName>
</protein>
<gene>
    <name evidence="10" type="ORF">IQ249_14755</name>
</gene>
<comment type="similarity">
    <text evidence="3">Belongs to the SLC13A/DASS transporter (TC 2.A.47) family. DIT1 subfamily.</text>
</comment>
<dbReference type="GO" id="GO:1905039">
    <property type="term" value="P:carboxylic acid transmembrane transport"/>
    <property type="evidence" value="ECO:0007669"/>
    <property type="project" value="UniProtKB-ARBA"/>
</dbReference>
<sequence length="479" mass="51295">MLKTLPKKAYQTLRNGIRWSRQPQYRWLWCLFAAGIYGFILNAPLPGIEGDAKPALGVFAVAAFLWGTNTLPLAVTGIIVLFLIPVSGALSSEQTYAYFGNRAVFFVLGAFILASPIMRSGLSTRLALAVVSRFGRSQQALMAAILLLAASMSFVLSTHAVVAMLFPVILEVVQAAGAQPGGRFGLAAFLSLAWGASIGGMGTLLGGARTPLAIGLLQSTTGQSISFVQWTMWSIPVVFVLLLVAYGLILQIGQGTAVSLKEAHRYLEARSRHLGPISRRESVTALITLLTILLWVFRGEVWGLDTIAFSGVLLCFISQVADWREVEEDVNWGIFIMYGSAIALSAMLRETGTASALAEGLVTWIHAPTLSFIAIVMLTILLTEGMSNAASVAVLMPIALALAAQYGVDPRAMTLGVTVPSGLAFMLPSSAPAIAIVIGSGYVRPFEAFRRGFWLKLSGFLLFLVMAKFYWPLVGLGGI</sequence>
<dbReference type="InterPro" id="IPR030676">
    <property type="entry name" value="CitT-rel"/>
</dbReference>
<feature type="transmembrane region" description="Helical" evidence="9">
    <location>
        <begin position="420"/>
        <end position="441"/>
    </location>
</feature>
<evidence type="ECO:0000313" key="11">
    <source>
        <dbReference type="Proteomes" id="UP000654482"/>
    </source>
</evidence>
<dbReference type="PIRSF" id="PIRSF002457">
    <property type="entry name" value="DASS"/>
    <property type="match status" value="1"/>
</dbReference>
<dbReference type="RefSeq" id="WP_194030250.1">
    <property type="nucleotide sequence ID" value="NZ_JADEWZ010000021.1"/>
</dbReference>
<evidence type="ECO:0000256" key="5">
    <source>
        <dbReference type="ARBA" id="ARBA00022692"/>
    </source>
</evidence>
<feature type="transmembrane region" description="Helical" evidence="9">
    <location>
        <begin position="303"/>
        <end position="323"/>
    </location>
</feature>
<evidence type="ECO:0000256" key="4">
    <source>
        <dbReference type="ARBA" id="ARBA00020150"/>
    </source>
</evidence>
<comment type="caution">
    <text evidence="10">The sequence shown here is derived from an EMBL/GenBank/DDBJ whole genome shotgun (WGS) entry which is preliminary data.</text>
</comment>
<feature type="transmembrane region" description="Helical" evidence="9">
    <location>
        <begin position="227"/>
        <end position="249"/>
    </location>
</feature>
<feature type="transmembrane region" description="Helical" evidence="9">
    <location>
        <begin position="57"/>
        <end position="84"/>
    </location>
</feature>
<accession>A0A8J7DXT3</accession>
<feature type="transmembrane region" description="Helical" evidence="9">
    <location>
        <begin position="453"/>
        <end position="471"/>
    </location>
</feature>
<dbReference type="PANTHER" id="PTHR10283">
    <property type="entry name" value="SOLUTE CARRIER FAMILY 13 MEMBER"/>
    <property type="match status" value="1"/>
</dbReference>
<dbReference type="InterPro" id="IPR001898">
    <property type="entry name" value="SLC13A/DASS"/>
</dbReference>
<keyword evidence="11" id="KW-1185">Reference proteome</keyword>
<dbReference type="EMBL" id="JADEWZ010000021">
    <property type="protein sequence ID" value="MBE9117158.1"/>
    <property type="molecule type" value="Genomic_DNA"/>
</dbReference>
<keyword evidence="6 9" id="KW-1133">Transmembrane helix</keyword>
<evidence type="ECO:0000256" key="2">
    <source>
        <dbReference type="ARBA" id="ARBA00006772"/>
    </source>
</evidence>
<evidence type="ECO:0000256" key="7">
    <source>
        <dbReference type="ARBA" id="ARBA00023136"/>
    </source>
</evidence>